<dbReference type="Proteomes" id="UP000187172">
    <property type="component" value="Unassembled WGS sequence"/>
</dbReference>
<name>A0A1R1EJG3_9BACL</name>
<gene>
    <name evidence="5" type="ORF">BK138_23990</name>
</gene>
<evidence type="ECO:0000256" key="3">
    <source>
        <dbReference type="RuleBase" id="RU003476"/>
    </source>
</evidence>
<comment type="caution">
    <text evidence="5">The sequence shown here is derived from an EMBL/GenBank/DDBJ whole genome shotgun (WGS) entry which is preliminary data.</text>
</comment>
<accession>A0A1R1EJG3</accession>
<dbReference type="PROSITE" id="PS51462">
    <property type="entry name" value="NUDIX"/>
    <property type="match status" value="1"/>
</dbReference>
<dbReference type="InterPro" id="IPR020084">
    <property type="entry name" value="NUDIX_hydrolase_CS"/>
</dbReference>
<dbReference type="Gene3D" id="3.90.79.10">
    <property type="entry name" value="Nucleoside Triphosphate Pyrophosphohydrolase"/>
    <property type="match status" value="1"/>
</dbReference>
<dbReference type="InterPro" id="IPR015797">
    <property type="entry name" value="NUDIX_hydrolase-like_dom_sf"/>
</dbReference>
<keyword evidence="6" id="KW-1185">Reference proteome</keyword>
<protein>
    <recommendedName>
        <fullName evidence="4">Nudix hydrolase domain-containing protein</fullName>
    </recommendedName>
</protein>
<evidence type="ECO:0000313" key="5">
    <source>
        <dbReference type="EMBL" id="OMF51899.1"/>
    </source>
</evidence>
<feature type="domain" description="Nudix hydrolase" evidence="4">
    <location>
        <begin position="5"/>
        <end position="135"/>
    </location>
</feature>
<dbReference type="PANTHER" id="PTHR43046:SF14">
    <property type="entry name" value="MUTT_NUDIX FAMILY PROTEIN"/>
    <property type="match status" value="1"/>
</dbReference>
<sequence length="151" mass="17199">MNPEENIIVASVSVLRNGEVFMIQEKKASAYGLWNFPSGRRETGEDLAETAVREVKEETGLDVRLKAVTGVYPFRSATGQQVILFHFVGEAAGDALRIQNDEIMDGRWVAIDTLLHQPDEQLREAKVIKQITRRLLRKEFYPLDVFHGMIR</sequence>
<evidence type="ECO:0000256" key="1">
    <source>
        <dbReference type="ARBA" id="ARBA00001946"/>
    </source>
</evidence>
<evidence type="ECO:0000256" key="2">
    <source>
        <dbReference type="ARBA" id="ARBA00022801"/>
    </source>
</evidence>
<dbReference type="PANTHER" id="PTHR43046">
    <property type="entry name" value="GDP-MANNOSE MANNOSYL HYDROLASE"/>
    <property type="match status" value="1"/>
</dbReference>
<dbReference type="EMBL" id="MRTP01000008">
    <property type="protein sequence ID" value="OMF51899.1"/>
    <property type="molecule type" value="Genomic_DNA"/>
</dbReference>
<dbReference type="InterPro" id="IPR020476">
    <property type="entry name" value="Nudix_hydrolase"/>
</dbReference>
<dbReference type="RefSeq" id="WP_076173325.1">
    <property type="nucleotide sequence ID" value="NZ_MRTP01000008.1"/>
</dbReference>
<dbReference type="Pfam" id="PF00293">
    <property type="entry name" value="NUDIX"/>
    <property type="match status" value="1"/>
</dbReference>
<dbReference type="CDD" id="cd02883">
    <property type="entry name" value="NUDIX_Hydrolase"/>
    <property type="match status" value="1"/>
</dbReference>
<keyword evidence="2 3" id="KW-0378">Hydrolase</keyword>
<dbReference type="PROSITE" id="PS00893">
    <property type="entry name" value="NUDIX_BOX"/>
    <property type="match status" value="1"/>
</dbReference>
<dbReference type="InterPro" id="IPR000086">
    <property type="entry name" value="NUDIX_hydrolase_dom"/>
</dbReference>
<proteinExistence type="inferred from homology"/>
<dbReference type="PRINTS" id="PR00502">
    <property type="entry name" value="NUDIXFAMILY"/>
</dbReference>
<evidence type="ECO:0000313" key="6">
    <source>
        <dbReference type="Proteomes" id="UP000187172"/>
    </source>
</evidence>
<organism evidence="5 6">
    <name type="scientific">Paenibacillus rhizosphaerae</name>
    <dbReference type="NCBI Taxonomy" id="297318"/>
    <lineage>
        <taxon>Bacteria</taxon>
        <taxon>Bacillati</taxon>
        <taxon>Bacillota</taxon>
        <taxon>Bacilli</taxon>
        <taxon>Bacillales</taxon>
        <taxon>Paenibacillaceae</taxon>
        <taxon>Paenibacillus</taxon>
    </lineage>
</organism>
<evidence type="ECO:0000259" key="4">
    <source>
        <dbReference type="PROSITE" id="PS51462"/>
    </source>
</evidence>
<dbReference type="GO" id="GO:0016787">
    <property type="term" value="F:hydrolase activity"/>
    <property type="evidence" value="ECO:0007669"/>
    <property type="project" value="UniProtKB-KW"/>
</dbReference>
<reference evidence="5 6" key="1">
    <citation type="submission" date="2016-11" db="EMBL/GenBank/DDBJ databases">
        <title>Paenibacillus species isolates.</title>
        <authorList>
            <person name="Beno S.M."/>
        </authorList>
    </citation>
    <scope>NUCLEOTIDE SEQUENCE [LARGE SCALE GENOMIC DNA]</scope>
    <source>
        <strain evidence="5 6">FSL R5-0378</strain>
    </source>
</reference>
<dbReference type="STRING" id="297318.BK138_23990"/>
<comment type="similarity">
    <text evidence="3">Belongs to the Nudix hydrolase family.</text>
</comment>
<comment type="cofactor">
    <cofactor evidence="1">
        <name>Mg(2+)</name>
        <dbReference type="ChEBI" id="CHEBI:18420"/>
    </cofactor>
</comment>
<dbReference type="SUPFAM" id="SSF55811">
    <property type="entry name" value="Nudix"/>
    <property type="match status" value="1"/>
</dbReference>
<dbReference type="AlphaFoldDB" id="A0A1R1EJG3"/>